<dbReference type="Proteomes" id="UP001501442">
    <property type="component" value="Unassembled WGS sequence"/>
</dbReference>
<gene>
    <name evidence="1" type="ORF">GCM10023196_016760</name>
</gene>
<sequence>MTDADAGVNAKLLIDTVFAATGAPRGAVPEPPAILIPGIESAGAFARGAGRAPVEVLGPQPQAACTASPPMATSAAGRRRPRAKYVERFICRPIRSAWADVVAYPLFADLRPQIGPGVTP</sequence>
<evidence type="ECO:0000313" key="2">
    <source>
        <dbReference type="Proteomes" id="UP001501442"/>
    </source>
</evidence>
<protein>
    <submittedName>
        <fullName evidence="1">Uncharacterized protein</fullName>
    </submittedName>
</protein>
<dbReference type="EMBL" id="BAABHK010000002">
    <property type="protein sequence ID" value="GAA4622864.1"/>
    <property type="molecule type" value="Genomic_DNA"/>
</dbReference>
<accession>A0ABP8U770</accession>
<name>A0ABP8U770_9ACTN</name>
<keyword evidence="2" id="KW-1185">Reference proteome</keyword>
<comment type="caution">
    <text evidence="1">The sequence shown here is derived from an EMBL/GenBank/DDBJ whole genome shotgun (WGS) entry which is preliminary data.</text>
</comment>
<organism evidence="1 2">
    <name type="scientific">Actinoallomurus vinaceus</name>
    <dbReference type="NCBI Taxonomy" id="1080074"/>
    <lineage>
        <taxon>Bacteria</taxon>
        <taxon>Bacillati</taxon>
        <taxon>Actinomycetota</taxon>
        <taxon>Actinomycetes</taxon>
        <taxon>Streptosporangiales</taxon>
        <taxon>Thermomonosporaceae</taxon>
        <taxon>Actinoallomurus</taxon>
    </lineage>
</organism>
<reference evidence="2" key="1">
    <citation type="journal article" date="2019" name="Int. J. Syst. Evol. Microbiol.">
        <title>The Global Catalogue of Microorganisms (GCM) 10K type strain sequencing project: providing services to taxonomists for standard genome sequencing and annotation.</title>
        <authorList>
            <consortium name="The Broad Institute Genomics Platform"/>
            <consortium name="The Broad Institute Genome Sequencing Center for Infectious Disease"/>
            <person name="Wu L."/>
            <person name="Ma J."/>
        </authorList>
    </citation>
    <scope>NUCLEOTIDE SEQUENCE [LARGE SCALE GENOMIC DNA]</scope>
    <source>
        <strain evidence="2">JCM 17939</strain>
    </source>
</reference>
<proteinExistence type="predicted"/>
<evidence type="ECO:0000313" key="1">
    <source>
        <dbReference type="EMBL" id="GAA4622864.1"/>
    </source>
</evidence>